<comment type="caution">
    <text evidence="2">The sequence shown here is derived from an EMBL/GenBank/DDBJ whole genome shotgun (WGS) entry which is preliminary data.</text>
</comment>
<evidence type="ECO:0000313" key="2">
    <source>
        <dbReference type="EMBL" id="TWU14913.1"/>
    </source>
</evidence>
<dbReference type="Gene3D" id="2.30.30.40">
    <property type="entry name" value="SH3 Domains"/>
    <property type="match status" value="1"/>
</dbReference>
<dbReference type="CDD" id="cd00732">
    <property type="entry name" value="CheW"/>
    <property type="match status" value="1"/>
</dbReference>
<dbReference type="SMART" id="SM00260">
    <property type="entry name" value="CheW"/>
    <property type="match status" value="1"/>
</dbReference>
<dbReference type="AlphaFoldDB" id="A0A5C6BRP2"/>
<evidence type="ECO:0000259" key="1">
    <source>
        <dbReference type="PROSITE" id="PS50851"/>
    </source>
</evidence>
<sequence length="161" mass="17771">MSQSATLTAPSGRADSINDQLDYLNQFVSFSVDGQLLGVPVNSVQEVLNPQSITRTPKAKPEIAGLLNLRGQIVTAIDLRKRLKLPALKGDQQSMNVVVRFNDESYSLLVDEVGEVINVSGETLQPPPRNLDAHWKPITSGVYRLQHRLIVIINVTNLLDF</sequence>
<keyword evidence="3" id="KW-1185">Reference proteome</keyword>
<dbReference type="InterPro" id="IPR002545">
    <property type="entry name" value="CheW-lke_dom"/>
</dbReference>
<dbReference type="Pfam" id="PF01584">
    <property type="entry name" value="CheW"/>
    <property type="match status" value="1"/>
</dbReference>
<organism evidence="2 3">
    <name type="scientific">Symmachiella macrocystis</name>
    <dbReference type="NCBI Taxonomy" id="2527985"/>
    <lineage>
        <taxon>Bacteria</taxon>
        <taxon>Pseudomonadati</taxon>
        <taxon>Planctomycetota</taxon>
        <taxon>Planctomycetia</taxon>
        <taxon>Planctomycetales</taxon>
        <taxon>Planctomycetaceae</taxon>
        <taxon>Symmachiella</taxon>
    </lineage>
</organism>
<dbReference type="SUPFAM" id="SSF50341">
    <property type="entry name" value="CheW-like"/>
    <property type="match status" value="1"/>
</dbReference>
<dbReference type="GO" id="GO:0006935">
    <property type="term" value="P:chemotaxis"/>
    <property type="evidence" value="ECO:0007669"/>
    <property type="project" value="InterPro"/>
</dbReference>
<dbReference type="PROSITE" id="PS50851">
    <property type="entry name" value="CHEW"/>
    <property type="match status" value="1"/>
</dbReference>
<feature type="domain" description="CheW-like" evidence="1">
    <location>
        <begin position="24"/>
        <end position="161"/>
    </location>
</feature>
<dbReference type="Gene3D" id="2.40.50.180">
    <property type="entry name" value="CheA-289, Domain 4"/>
    <property type="match status" value="1"/>
</dbReference>
<name>A0A5C6BRP2_9PLAN</name>
<gene>
    <name evidence="2" type="primary">cheW_1</name>
    <name evidence="2" type="ORF">CA54_37830</name>
</gene>
<dbReference type="PANTHER" id="PTHR22617">
    <property type="entry name" value="CHEMOTAXIS SENSOR HISTIDINE KINASE-RELATED"/>
    <property type="match status" value="1"/>
</dbReference>
<dbReference type="OrthoDB" id="9794382at2"/>
<proteinExistence type="predicted"/>
<dbReference type="Proteomes" id="UP000320735">
    <property type="component" value="Unassembled WGS sequence"/>
</dbReference>
<reference evidence="2 3" key="1">
    <citation type="submission" date="2019-02" db="EMBL/GenBank/DDBJ databases">
        <title>Deep-cultivation of Planctomycetes and their phenomic and genomic characterization uncovers novel biology.</title>
        <authorList>
            <person name="Wiegand S."/>
            <person name="Jogler M."/>
            <person name="Boedeker C."/>
            <person name="Pinto D."/>
            <person name="Vollmers J."/>
            <person name="Rivas-Marin E."/>
            <person name="Kohn T."/>
            <person name="Peeters S.H."/>
            <person name="Heuer A."/>
            <person name="Rast P."/>
            <person name="Oberbeckmann S."/>
            <person name="Bunk B."/>
            <person name="Jeske O."/>
            <person name="Meyerdierks A."/>
            <person name="Storesund J.E."/>
            <person name="Kallscheuer N."/>
            <person name="Luecker S."/>
            <person name="Lage O.M."/>
            <person name="Pohl T."/>
            <person name="Merkel B.J."/>
            <person name="Hornburger P."/>
            <person name="Mueller R.-W."/>
            <person name="Bruemmer F."/>
            <person name="Labrenz M."/>
            <person name="Spormann A.M."/>
            <person name="Op Den Camp H."/>
            <person name="Overmann J."/>
            <person name="Amann R."/>
            <person name="Jetten M.S.M."/>
            <person name="Mascher T."/>
            <person name="Medema M.H."/>
            <person name="Devos D.P."/>
            <person name="Kaster A.-K."/>
            <person name="Ovreas L."/>
            <person name="Rohde M."/>
            <person name="Galperin M.Y."/>
            <person name="Jogler C."/>
        </authorList>
    </citation>
    <scope>NUCLEOTIDE SEQUENCE [LARGE SCALE GENOMIC DNA]</scope>
    <source>
        <strain evidence="2 3">CA54</strain>
    </source>
</reference>
<dbReference type="GO" id="GO:0007165">
    <property type="term" value="P:signal transduction"/>
    <property type="evidence" value="ECO:0007669"/>
    <property type="project" value="InterPro"/>
</dbReference>
<dbReference type="EMBL" id="SJPP01000001">
    <property type="protein sequence ID" value="TWU14913.1"/>
    <property type="molecule type" value="Genomic_DNA"/>
</dbReference>
<dbReference type="PANTHER" id="PTHR22617:SF23">
    <property type="entry name" value="CHEMOTAXIS PROTEIN CHEW"/>
    <property type="match status" value="1"/>
</dbReference>
<dbReference type="RefSeq" id="WP_146372166.1">
    <property type="nucleotide sequence ID" value="NZ_SJPP01000001.1"/>
</dbReference>
<dbReference type="InterPro" id="IPR036061">
    <property type="entry name" value="CheW-like_dom_sf"/>
</dbReference>
<protein>
    <submittedName>
        <fullName evidence="2">Chemotaxis protein CheW</fullName>
    </submittedName>
</protein>
<dbReference type="GO" id="GO:0005829">
    <property type="term" value="C:cytosol"/>
    <property type="evidence" value="ECO:0007669"/>
    <property type="project" value="TreeGrafter"/>
</dbReference>
<dbReference type="InterPro" id="IPR039315">
    <property type="entry name" value="CheW"/>
</dbReference>
<evidence type="ECO:0000313" key="3">
    <source>
        <dbReference type="Proteomes" id="UP000320735"/>
    </source>
</evidence>
<accession>A0A5C6BRP2</accession>